<name>A0A5M3T4Y2_LIMPL</name>
<dbReference type="Gene3D" id="3.40.50.1010">
    <property type="entry name" value="5'-nuclease"/>
    <property type="match status" value="1"/>
</dbReference>
<evidence type="ECO:0000313" key="2">
    <source>
        <dbReference type="Proteomes" id="UP000326169"/>
    </source>
</evidence>
<protein>
    <submittedName>
        <fullName evidence="1">Uncharacterized protein</fullName>
    </submittedName>
</protein>
<accession>A0A5M3T4Y2</accession>
<dbReference type="SUPFAM" id="SSF88723">
    <property type="entry name" value="PIN domain-like"/>
    <property type="match status" value="1"/>
</dbReference>
<reference evidence="1 2" key="1">
    <citation type="journal article" date="2019" name="J Genomics">
        <title>The Draft Genome of a Hydrogen-producing Cyanobacterium, Arthrospira platensis NIES-46.</title>
        <authorList>
            <person name="Suzuki S."/>
            <person name="Yamaguchi H."/>
            <person name="Kawachi M."/>
        </authorList>
    </citation>
    <scope>NUCLEOTIDE SEQUENCE [LARGE SCALE GENOMIC DNA]</scope>
    <source>
        <strain evidence="1 2">NIES-46</strain>
    </source>
</reference>
<comment type="caution">
    <text evidence="1">The sequence shown here is derived from an EMBL/GenBank/DDBJ whole genome shotgun (WGS) entry which is preliminary data.</text>
</comment>
<keyword evidence="2" id="KW-1185">Reference proteome</keyword>
<evidence type="ECO:0000313" key="1">
    <source>
        <dbReference type="EMBL" id="GCE92589.1"/>
    </source>
</evidence>
<proteinExistence type="predicted"/>
<gene>
    <name evidence="1" type="ORF">NIES46_06290</name>
</gene>
<dbReference type="CDD" id="cd09881">
    <property type="entry name" value="PIN_VapC4-5_FitB-like"/>
    <property type="match status" value="1"/>
</dbReference>
<sequence>MTWKNALIPFMKLVQKPSFNIMPYLMDTNHCSYIINGNVQVLNVLNNHRNDAIGISIITYAELLYMADKSGRQSENITAVKEFLGQVDLYFLDEETAIFYRSD</sequence>
<dbReference type="EMBL" id="BIMW01000030">
    <property type="protein sequence ID" value="GCE92589.1"/>
    <property type="molecule type" value="Genomic_DNA"/>
</dbReference>
<organism evidence="1 2">
    <name type="scientific">Limnospira platensis NIES-46</name>
    <dbReference type="NCBI Taxonomy" id="1236695"/>
    <lineage>
        <taxon>Bacteria</taxon>
        <taxon>Bacillati</taxon>
        <taxon>Cyanobacteriota</taxon>
        <taxon>Cyanophyceae</taxon>
        <taxon>Oscillatoriophycideae</taxon>
        <taxon>Oscillatoriales</taxon>
        <taxon>Sirenicapillariaceae</taxon>
        <taxon>Limnospira</taxon>
    </lineage>
</organism>
<dbReference type="InterPro" id="IPR029060">
    <property type="entry name" value="PIN-like_dom_sf"/>
</dbReference>
<dbReference type="Proteomes" id="UP000326169">
    <property type="component" value="Unassembled WGS sequence"/>
</dbReference>